<organism evidence="2 3">
    <name type="scientific">Paucibacter sediminis</name>
    <dbReference type="NCBI Taxonomy" id="3019553"/>
    <lineage>
        <taxon>Bacteria</taxon>
        <taxon>Pseudomonadati</taxon>
        <taxon>Pseudomonadota</taxon>
        <taxon>Betaproteobacteria</taxon>
        <taxon>Burkholderiales</taxon>
        <taxon>Sphaerotilaceae</taxon>
        <taxon>Roseateles</taxon>
    </lineage>
</organism>
<dbReference type="InterPro" id="IPR005097">
    <property type="entry name" value="Sacchrp_dh_NADP-bd"/>
</dbReference>
<dbReference type="SUPFAM" id="SSF51735">
    <property type="entry name" value="NAD(P)-binding Rossmann-fold domains"/>
    <property type="match status" value="1"/>
</dbReference>
<name>A0AA95SX63_9BURK</name>
<dbReference type="PANTHER" id="PTHR43796">
    <property type="entry name" value="CARBOXYNORSPERMIDINE SYNTHASE"/>
    <property type="match status" value="1"/>
</dbReference>
<dbReference type="PANTHER" id="PTHR43796:SF2">
    <property type="entry name" value="CARBOXYNORSPERMIDINE SYNTHASE"/>
    <property type="match status" value="1"/>
</dbReference>
<keyword evidence="3" id="KW-1185">Reference proteome</keyword>
<sequence>MSNKDKKVRIALLGGAGMMGQGIVRDLLSDRAIVDIAELKLFDSSRERMRALGEAMNNDARLSLHELDVSDAQALRRALDGVDICVNAVPTLAGHQMAIFAAALDARADYVDLGGLGTYTVKQLEWHERFRAAGVVAVLGVGADPGMSNVICRAVADQLDEIDSIHLYWAATLSGAENPVLVPPYSVSTVLAEYAHPCVQFLGGRHVECAPQTGKEVIDLPEPWGRCEFMYSIHSEQLTVPLADGIRQKGIQEFTWKLHLPKREHEAWVGLVKAGFGDFDRPVDINGTPVRPLDLLNAVINRNIAENAQRIPAQQSSEIHFAIGRGRVGGQPATARCEVIVRAHPMYEGYVDAATSMNASIAVQLMLREPRRPGVYAPEAYFDAKSYFVEAEKRQFAISLTRQIG</sequence>
<dbReference type="Pfam" id="PF03435">
    <property type="entry name" value="Sacchrp_dh_NADP"/>
    <property type="match status" value="1"/>
</dbReference>
<protein>
    <submittedName>
        <fullName evidence="2">Saccharopine dehydrogenase NADP-binding domain-containing protein</fullName>
    </submittedName>
</protein>
<gene>
    <name evidence="2" type="ORF">PFX98_03065</name>
</gene>
<evidence type="ECO:0000259" key="1">
    <source>
        <dbReference type="Pfam" id="PF03435"/>
    </source>
</evidence>
<evidence type="ECO:0000313" key="2">
    <source>
        <dbReference type="EMBL" id="WIT12604.1"/>
    </source>
</evidence>
<dbReference type="Gene3D" id="3.40.50.720">
    <property type="entry name" value="NAD(P)-binding Rossmann-like Domain"/>
    <property type="match status" value="1"/>
</dbReference>
<accession>A0AA95SX63</accession>
<dbReference type="Gene3D" id="3.30.360.10">
    <property type="entry name" value="Dihydrodipicolinate Reductase, domain 2"/>
    <property type="match status" value="1"/>
</dbReference>
<dbReference type="InterPro" id="IPR036291">
    <property type="entry name" value="NAD(P)-bd_dom_sf"/>
</dbReference>
<feature type="domain" description="Saccharopine dehydrogenase NADP binding" evidence="1">
    <location>
        <begin position="12"/>
        <end position="138"/>
    </location>
</feature>
<dbReference type="EMBL" id="CP116346">
    <property type="protein sequence ID" value="WIT12604.1"/>
    <property type="molecule type" value="Genomic_DNA"/>
</dbReference>
<dbReference type="RefSeq" id="WP_285233702.1">
    <property type="nucleotide sequence ID" value="NZ_CP116346.1"/>
</dbReference>
<evidence type="ECO:0000313" key="3">
    <source>
        <dbReference type="Proteomes" id="UP001177769"/>
    </source>
</evidence>
<dbReference type="AlphaFoldDB" id="A0AA95SX63"/>
<proteinExistence type="predicted"/>
<dbReference type="Proteomes" id="UP001177769">
    <property type="component" value="Chromosome"/>
</dbReference>
<reference evidence="2" key="1">
    <citation type="submission" date="2023-01" db="EMBL/GenBank/DDBJ databases">
        <title>Whole genome sequence of Paucibacter sp. S2-9 isolated from pond sediment.</title>
        <authorList>
            <person name="Jung J.Y."/>
        </authorList>
    </citation>
    <scope>NUCLEOTIDE SEQUENCE</scope>
    <source>
        <strain evidence="2">S2-9</strain>
    </source>
</reference>
<dbReference type="KEGG" id="pais:PFX98_03065"/>